<organism evidence="1 2">
    <name type="scientific">Isoalcanivorax beigongshangi</name>
    <dbReference type="NCBI Taxonomy" id="3238810"/>
    <lineage>
        <taxon>Bacteria</taxon>
        <taxon>Pseudomonadati</taxon>
        <taxon>Pseudomonadota</taxon>
        <taxon>Gammaproteobacteria</taxon>
        <taxon>Oceanospirillales</taxon>
        <taxon>Alcanivoracaceae</taxon>
        <taxon>Isoalcanivorax</taxon>
    </lineage>
</organism>
<accession>A0ABV4AIJ2</accession>
<protein>
    <submittedName>
        <fullName evidence="1">Alpha/beta hydrolase</fullName>
    </submittedName>
</protein>
<reference evidence="1 2" key="1">
    <citation type="submission" date="2024-07" db="EMBL/GenBank/DDBJ databases">
        <authorList>
            <person name="Ren Q."/>
        </authorList>
    </citation>
    <scope>NUCLEOTIDE SEQUENCE [LARGE SCALE GENOMIC DNA]</scope>
    <source>
        <strain evidence="1 2">REN37</strain>
    </source>
</reference>
<keyword evidence="1" id="KW-0378">Hydrolase</keyword>
<keyword evidence="2" id="KW-1185">Reference proteome</keyword>
<proteinExistence type="predicted"/>
<comment type="caution">
    <text evidence="1">The sequence shown here is derived from an EMBL/GenBank/DDBJ whole genome shotgun (WGS) entry which is preliminary data.</text>
</comment>
<evidence type="ECO:0000313" key="1">
    <source>
        <dbReference type="EMBL" id="MEY1662646.1"/>
    </source>
</evidence>
<dbReference type="EMBL" id="JBGCUO010000001">
    <property type="protein sequence ID" value="MEY1662646.1"/>
    <property type="molecule type" value="Genomic_DNA"/>
</dbReference>
<dbReference type="SUPFAM" id="SSF53474">
    <property type="entry name" value="alpha/beta-Hydrolases"/>
    <property type="match status" value="1"/>
</dbReference>
<dbReference type="InterPro" id="IPR029058">
    <property type="entry name" value="AB_hydrolase_fold"/>
</dbReference>
<dbReference type="GO" id="GO:0016787">
    <property type="term" value="F:hydrolase activity"/>
    <property type="evidence" value="ECO:0007669"/>
    <property type="project" value="UniProtKB-KW"/>
</dbReference>
<sequence length="217" mass="22918">MAVPAVERLVVSGPAGNLETVIECRTETPSFVALVCHPHPLFSGTMNNKVVTTLARSARDAGGVAVRFNFRGVGASSGAYGEGFGETEDVLAVLSAVRERYPQLPLWLAGFSFGSFVAARSANVLADNGQPPCHLLLVAPPVHNFDFSAIEQAGCPVTVVQSDDDEVVPAAEVYRWVEQTPLAPELVRVSDAGHFFHGKLVPLAAVATSRMPGQPLA</sequence>
<dbReference type="RefSeq" id="WP_369455876.1">
    <property type="nucleotide sequence ID" value="NZ_JBGCUO010000001.1"/>
</dbReference>
<dbReference type="PANTHER" id="PTHR42103">
    <property type="entry name" value="ALPHA/BETA-HYDROLASES SUPERFAMILY PROTEIN"/>
    <property type="match status" value="1"/>
</dbReference>
<dbReference type="Gene3D" id="3.40.50.1820">
    <property type="entry name" value="alpha/beta hydrolase"/>
    <property type="match status" value="1"/>
</dbReference>
<evidence type="ECO:0000313" key="2">
    <source>
        <dbReference type="Proteomes" id="UP001562065"/>
    </source>
</evidence>
<gene>
    <name evidence="1" type="ORF">AB5I84_10850</name>
</gene>
<dbReference type="Proteomes" id="UP001562065">
    <property type="component" value="Unassembled WGS sequence"/>
</dbReference>
<dbReference type="PANTHER" id="PTHR42103:SF2">
    <property type="entry name" value="AB HYDROLASE-1 DOMAIN-CONTAINING PROTEIN"/>
    <property type="match status" value="1"/>
</dbReference>
<name>A0ABV4AIJ2_9GAMM</name>